<dbReference type="GO" id="GO:0005524">
    <property type="term" value="F:ATP binding"/>
    <property type="evidence" value="ECO:0007669"/>
    <property type="project" value="UniProtKB-UniRule"/>
</dbReference>
<feature type="binding site" evidence="11">
    <location>
        <position position="245"/>
    </location>
    <ligand>
        <name>glycerol</name>
        <dbReference type="ChEBI" id="CHEBI:17754"/>
    </ligand>
</feature>
<dbReference type="Proteomes" id="UP000181969">
    <property type="component" value="Unassembled WGS sequence"/>
</dbReference>
<evidence type="ECO:0000259" key="13">
    <source>
        <dbReference type="Pfam" id="PF00370"/>
    </source>
</evidence>
<comment type="activity regulation">
    <text evidence="11">Activated by phosphorylation and inhibited by fructose 1,6-bisphosphate (FBP).</text>
</comment>
<dbReference type="CDD" id="cd07786">
    <property type="entry name" value="FGGY_EcGK_like"/>
    <property type="match status" value="1"/>
</dbReference>
<dbReference type="PANTHER" id="PTHR10196:SF69">
    <property type="entry name" value="GLYCEROL KINASE"/>
    <property type="match status" value="1"/>
</dbReference>
<protein>
    <recommendedName>
        <fullName evidence="11">Glycerol kinase</fullName>
        <ecNumber evidence="11">2.7.1.30</ecNumber>
    </recommendedName>
    <alternativeName>
        <fullName evidence="11">ATP:glycerol 3-phosphotransferase</fullName>
    </alternativeName>
    <alternativeName>
        <fullName evidence="11">Glycerokinase</fullName>
        <shortName evidence="11">GK</shortName>
    </alternativeName>
</protein>
<dbReference type="PROSITE" id="PS00445">
    <property type="entry name" value="FGGY_KINASES_2"/>
    <property type="match status" value="1"/>
</dbReference>
<dbReference type="InterPro" id="IPR018483">
    <property type="entry name" value="Carb_kinase_FGGY_CS"/>
</dbReference>
<organism evidence="15 16">
    <name type="scientific">Lactococcus garvieae</name>
    <dbReference type="NCBI Taxonomy" id="1363"/>
    <lineage>
        <taxon>Bacteria</taxon>
        <taxon>Bacillati</taxon>
        <taxon>Bacillota</taxon>
        <taxon>Bacilli</taxon>
        <taxon>Lactobacillales</taxon>
        <taxon>Streptococcaceae</taxon>
        <taxon>Lactococcus</taxon>
    </lineage>
</organism>
<comment type="pathway">
    <text evidence="1 11">Polyol metabolism; glycerol degradation via glycerol kinase pathway; sn-glycerol 3-phosphate from glycerol: step 1/1.</text>
</comment>
<feature type="binding site" evidence="11">
    <location>
        <position position="83"/>
    </location>
    <ligand>
        <name>glycerol</name>
        <dbReference type="ChEBI" id="CHEBI:17754"/>
    </ligand>
</feature>
<evidence type="ECO:0000256" key="10">
    <source>
        <dbReference type="ARBA" id="ARBA00063665"/>
    </source>
</evidence>
<dbReference type="Gene3D" id="3.30.420.40">
    <property type="match status" value="2"/>
</dbReference>
<keyword evidence="11" id="KW-0597">Phosphoprotein</keyword>
<keyword evidence="4 11" id="KW-0547">Nucleotide-binding</keyword>
<evidence type="ECO:0000256" key="3">
    <source>
        <dbReference type="ARBA" id="ARBA00022679"/>
    </source>
</evidence>
<gene>
    <name evidence="11" type="primary">glpK</name>
    <name evidence="15" type="ORF">SAMN05216438_101362</name>
</gene>
<feature type="binding site" evidence="11">
    <location>
        <position position="309"/>
    </location>
    <ligand>
        <name>ADP</name>
        <dbReference type="ChEBI" id="CHEBI:456216"/>
    </ligand>
</feature>
<feature type="binding site" evidence="11">
    <location>
        <position position="13"/>
    </location>
    <ligand>
        <name>ATP</name>
        <dbReference type="ChEBI" id="CHEBI:30616"/>
    </ligand>
</feature>
<evidence type="ECO:0000256" key="12">
    <source>
        <dbReference type="RuleBase" id="RU003733"/>
    </source>
</evidence>
<dbReference type="NCBIfam" id="NF000756">
    <property type="entry name" value="PRK00047.1"/>
    <property type="match status" value="1"/>
</dbReference>
<name>A0A1I4F5X6_9LACT</name>
<comment type="similarity">
    <text evidence="2 11 12">Belongs to the FGGY kinase family.</text>
</comment>
<dbReference type="InterPro" id="IPR005999">
    <property type="entry name" value="Glycerol_kin"/>
</dbReference>
<dbReference type="SUPFAM" id="SSF53067">
    <property type="entry name" value="Actin-like ATPase domain"/>
    <property type="match status" value="2"/>
</dbReference>
<feature type="binding site" evidence="11">
    <location>
        <position position="13"/>
    </location>
    <ligand>
        <name>ADP</name>
        <dbReference type="ChEBI" id="CHEBI:456216"/>
    </ligand>
</feature>
<feature type="binding site" evidence="11">
    <location>
        <position position="313"/>
    </location>
    <ligand>
        <name>ATP</name>
        <dbReference type="ChEBI" id="CHEBI:30616"/>
    </ligand>
</feature>
<comment type="catalytic activity">
    <reaction evidence="8 11">
        <text>glycerol + ATP = sn-glycerol 3-phosphate + ADP + H(+)</text>
        <dbReference type="Rhea" id="RHEA:21644"/>
        <dbReference type="ChEBI" id="CHEBI:15378"/>
        <dbReference type="ChEBI" id="CHEBI:17754"/>
        <dbReference type="ChEBI" id="CHEBI:30616"/>
        <dbReference type="ChEBI" id="CHEBI:57597"/>
        <dbReference type="ChEBI" id="CHEBI:456216"/>
        <dbReference type="EC" id="2.7.1.30"/>
    </reaction>
</comment>
<evidence type="ECO:0000256" key="6">
    <source>
        <dbReference type="ARBA" id="ARBA00022798"/>
    </source>
</evidence>
<evidence type="ECO:0000256" key="4">
    <source>
        <dbReference type="ARBA" id="ARBA00022741"/>
    </source>
</evidence>
<keyword evidence="6 11" id="KW-0319">Glycerol metabolism</keyword>
<sequence length="496" mass="54597">MQAKYIMSIDQGTTSSRAIIFNKQGQHVGSSQKELQQHFPQAGWVEHDANEIWNSVQSVVSEALIQSGIKPSEVGAIGITNQRETTVVWDKKTGMPIYNAIVWQSRQSAAIADNLKKDGHSERIHQKTGLVIDSYFSATKIRWILDKVDGAQERAERGELLFGTIDSWLVWKLTDGETHVTDYSNASRTMLFNIHNLQWDQDILDLLNIPAVMLPKPVSNSECYGMTKPYHFFGSKIAIAGMAGDQQAALFGQMAFEPGMIKSTYGTGAFIVMNTGQEAQLSNDLLTTIGYSINGQVTYALEGSVFVAGSSVQWLRDSLKMIDNSKESEAAALASTNNDEIYVVPAFVGLGAPYWDQDARGAIFGITRGTSNNDIIKATLQGIAYQVKDIIDAMQEDSGIDIPLLKVDGGAANNSYLMQFQADILNIPVQKAKDLETTALGAAFLAGLAVGFWKDIEEIKSSYSEGQSFQPQMDSKRRQLLHQGWKKAVEATRVFK</sequence>
<feature type="binding site" evidence="11">
    <location>
        <position position="267"/>
    </location>
    <ligand>
        <name>ATP</name>
        <dbReference type="ChEBI" id="CHEBI:30616"/>
    </ligand>
</feature>
<feature type="binding site" evidence="11">
    <location>
        <position position="267"/>
    </location>
    <ligand>
        <name>ADP</name>
        <dbReference type="ChEBI" id="CHEBI:456216"/>
    </ligand>
</feature>
<keyword evidence="3 11" id="KW-0808">Transferase</keyword>
<feature type="binding site" evidence="11">
    <location>
        <position position="309"/>
    </location>
    <ligand>
        <name>ATP</name>
        <dbReference type="ChEBI" id="CHEBI:30616"/>
    </ligand>
</feature>
<dbReference type="GO" id="GO:0006072">
    <property type="term" value="P:glycerol-3-phosphate metabolic process"/>
    <property type="evidence" value="ECO:0007669"/>
    <property type="project" value="InterPro"/>
</dbReference>
<dbReference type="GO" id="GO:0019563">
    <property type="term" value="P:glycerol catabolic process"/>
    <property type="evidence" value="ECO:0007669"/>
    <property type="project" value="UniProtKB-UniRule"/>
</dbReference>
<feature type="binding site" evidence="11">
    <location>
        <position position="414"/>
    </location>
    <ligand>
        <name>ADP</name>
        <dbReference type="ChEBI" id="CHEBI:456216"/>
    </ligand>
</feature>
<dbReference type="AlphaFoldDB" id="A0A1I4F5X6"/>
<feature type="binding site" evidence="11">
    <location>
        <position position="15"/>
    </location>
    <ligand>
        <name>ATP</name>
        <dbReference type="ChEBI" id="CHEBI:30616"/>
    </ligand>
</feature>
<dbReference type="EMBL" id="FOTJ01000001">
    <property type="protein sequence ID" value="SFL11801.1"/>
    <property type="molecule type" value="Genomic_DNA"/>
</dbReference>
<dbReference type="Pfam" id="PF00370">
    <property type="entry name" value="FGGY_N"/>
    <property type="match status" value="1"/>
</dbReference>
<dbReference type="InterPro" id="IPR000577">
    <property type="entry name" value="Carb_kinase_FGGY"/>
</dbReference>
<dbReference type="GO" id="GO:0005829">
    <property type="term" value="C:cytosol"/>
    <property type="evidence" value="ECO:0007669"/>
    <property type="project" value="TreeGrafter"/>
</dbReference>
<dbReference type="Pfam" id="PF02782">
    <property type="entry name" value="FGGY_C"/>
    <property type="match status" value="1"/>
</dbReference>
<feature type="binding site" evidence="11">
    <location>
        <position position="245"/>
    </location>
    <ligand>
        <name>sn-glycerol 3-phosphate</name>
        <dbReference type="ChEBI" id="CHEBI:57597"/>
    </ligand>
</feature>
<comment type="function">
    <text evidence="9 11">Key enzyme in the regulation of glycerol uptake and metabolism. Catalyzes the phosphorylation of glycerol to yield sn-glycerol 3-phosphate.</text>
</comment>
<feature type="binding site" evidence="11">
    <location>
        <position position="83"/>
    </location>
    <ligand>
        <name>sn-glycerol 3-phosphate</name>
        <dbReference type="ChEBI" id="CHEBI:57597"/>
    </ligand>
</feature>
<evidence type="ECO:0000256" key="5">
    <source>
        <dbReference type="ARBA" id="ARBA00022777"/>
    </source>
</evidence>
<evidence type="ECO:0000256" key="2">
    <source>
        <dbReference type="ARBA" id="ARBA00009156"/>
    </source>
</evidence>
<evidence type="ECO:0000256" key="1">
    <source>
        <dbReference type="ARBA" id="ARBA00005190"/>
    </source>
</evidence>
<dbReference type="FunFam" id="3.30.420.40:FF:000007">
    <property type="entry name" value="Glycerol kinase"/>
    <property type="match status" value="1"/>
</dbReference>
<feature type="binding site" evidence="11">
    <location>
        <position position="246"/>
    </location>
    <ligand>
        <name>glycerol</name>
        <dbReference type="ChEBI" id="CHEBI:17754"/>
    </ligand>
</feature>
<feature type="modified residue" description="Phosphohistidine; by HPr" evidence="11">
    <location>
        <position position="231"/>
    </location>
</feature>
<keyword evidence="7 11" id="KW-0067">ATP-binding</keyword>
<dbReference type="RefSeq" id="WP_074750174.1">
    <property type="nucleotide sequence ID" value="NZ_CAXVJC010000006.1"/>
</dbReference>
<evidence type="ECO:0000313" key="16">
    <source>
        <dbReference type="Proteomes" id="UP000181969"/>
    </source>
</evidence>
<proteinExistence type="inferred from homology"/>
<feature type="binding site" evidence="11">
    <location>
        <position position="135"/>
    </location>
    <ligand>
        <name>glycerol</name>
        <dbReference type="ChEBI" id="CHEBI:17754"/>
    </ligand>
</feature>
<evidence type="ECO:0000256" key="7">
    <source>
        <dbReference type="ARBA" id="ARBA00022840"/>
    </source>
</evidence>
<evidence type="ECO:0000259" key="14">
    <source>
        <dbReference type="Pfam" id="PF02782"/>
    </source>
</evidence>
<dbReference type="PIRSF" id="PIRSF000538">
    <property type="entry name" value="GlpK"/>
    <property type="match status" value="1"/>
</dbReference>
<evidence type="ECO:0000256" key="8">
    <source>
        <dbReference type="ARBA" id="ARBA00052101"/>
    </source>
</evidence>
<feature type="domain" description="Carbohydrate kinase FGGY C-terminal" evidence="14">
    <location>
        <begin position="263"/>
        <end position="449"/>
    </location>
</feature>
<comment type="subunit">
    <text evidence="10 11">Homotetramer and homodimer (in equilibrium).</text>
</comment>
<dbReference type="HAMAP" id="MF_00186">
    <property type="entry name" value="Glycerol_kin"/>
    <property type="match status" value="1"/>
</dbReference>
<evidence type="ECO:0000313" key="15">
    <source>
        <dbReference type="EMBL" id="SFL11801.1"/>
    </source>
</evidence>
<dbReference type="FunFam" id="3.30.420.40:FF:000008">
    <property type="entry name" value="Glycerol kinase"/>
    <property type="match status" value="1"/>
</dbReference>
<feature type="binding site" evidence="11">
    <location>
        <position position="14"/>
    </location>
    <ligand>
        <name>ATP</name>
        <dbReference type="ChEBI" id="CHEBI:30616"/>
    </ligand>
</feature>
<feature type="binding site" evidence="11">
    <location>
        <position position="410"/>
    </location>
    <ligand>
        <name>ADP</name>
        <dbReference type="ChEBI" id="CHEBI:456216"/>
    </ligand>
</feature>
<dbReference type="NCBIfam" id="TIGR01311">
    <property type="entry name" value="glycerol_kin"/>
    <property type="match status" value="1"/>
</dbReference>
<accession>A0A1I4F5X6</accession>
<dbReference type="InterPro" id="IPR043129">
    <property type="entry name" value="ATPase_NBD"/>
</dbReference>
<dbReference type="GO" id="GO:0004370">
    <property type="term" value="F:glycerol kinase activity"/>
    <property type="evidence" value="ECO:0007669"/>
    <property type="project" value="UniProtKB-UniRule"/>
</dbReference>
<comment type="PTM">
    <text evidence="11">The phosphoenolpyruvate-dependent sugar phosphotransferase system (PTS), including enzyme I, and histidine-containing protein (HPr) are required for the phosphorylation, which leads to the activation of the enzyme.</text>
</comment>
<feature type="domain" description="Carbohydrate kinase FGGY N-terminal" evidence="13">
    <location>
        <begin position="5"/>
        <end position="252"/>
    </location>
</feature>
<reference evidence="15 16" key="1">
    <citation type="submission" date="2016-10" db="EMBL/GenBank/DDBJ databases">
        <authorList>
            <person name="de Groot N.N."/>
        </authorList>
    </citation>
    <scope>NUCLEOTIDE SEQUENCE [LARGE SCALE GENOMIC DNA]</scope>
    <source>
        <strain evidence="15 16">M79</strain>
    </source>
</reference>
<dbReference type="InterPro" id="IPR018484">
    <property type="entry name" value="FGGY_N"/>
</dbReference>
<feature type="binding site" evidence="11">
    <location>
        <position position="84"/>
    </location>
    <ligand>
        <name>sn-glycerol 3-phosphate</name>
        <dbReference type="ChEBI" id="CHEBI:57597"/>
    </ligand>
</feature>
<dbReference type="EC" id="2.7.1.30" evidence="11"/>
<feature type="binding site" evidence="11">
    <location>
        <position position="84"/>
    </location>
    <ligand>
        <name>glycerol</name>
        <dbReference type="ChEBI" id="CHEBI:17754"/>
    </ligand>
</feature>
<feature type="binding site" evidence="11">
    <location>
        <position position="410"/>
    </location>
    <ligand>
        <name>ATP</name>
        <dbReference type="ChEBI" id="CHEBI:30616"/>
    </ligand>
</feature>
<feature type="binding site" evidence="11">
    <location>
        <position position="17"/>
    </location>
    <ligand>
        <name>ADP</name>
        <dbReference type="ChEBI" id="CHEBI:456216"/>
    </ligand>
</feature>
<dbReference type="UniPathway" id="UPA00618">
    <property type="reaction ID" value="UER00672"/>
</dbReference>
<feature type="binding site" evidence="11">
    <location>
        <position position="13"/>
    </location>
    <ligand>
        <name>sn-glycerol 3-phosphate</name>
        <dbReference type="ChEBI" id="CHEBI:57597"/>
    </ligand>
</feature>
<dbReference type="InterPro" id="IPR018485">
    <property type="entry name" value="FGGY_C"/>
</dbReference>
<dbReference type="OrthoDB" id="9805576at2"/>
<keyword evidence="5 11" id="KW-0418">Kinase</keyword>
<evidence type="ECO:0000256" key="9">
    <source>
        <dbReference type="ARBA" id="ARBA00054633"/>
    </source>
</evidence>
<feature type="binding site" evidence="11">
    <location>
        <position position="135"/>
    </location>
    <ligand>
        <name>sn-glycerol 3-phosphate</name>
        <dbReference type="ChEBI" id="CHEBI:57597"/>
    </ligand>
</feature>
<dbReference type="PANTHER" id="PTHR10196">
    <property type="entry name" value="SUGAR KINASE"/>
    <property type="match status" value="1"/>
</dbReference>
<evidence type="ECO:0000256" key="11">
    <source>
        <dbReference type="HAMAP-Rule" id="MF_00186"/>
    </source>
</evidence>